<feature type="region of interest" description="Disordered" evidence="1">
    <location>
        <begin position="1"/>
        <end position="25"/>
    </location>
</feature>
<evidence type="ECO:0000256" key="1">
    <source>
        <dbReference type="SAM" id="MobiDB-lite"/>
    </source>
</evidence>
<gene>
    <name evidence="2" type="ORF">BINO364_LOCUS8576</name>
</gene>
<organism evidence="2 3">
    <name type="scientific">Brenthis ino</name>
    <name type="common">lesser marbled fritillary</name>
    <dbReference type="NCBI Taxonomy" id="405034"/>
    <lineage>
        <taxon>Eukaryota</taxon>
        <taxon>Metazoa</taxon>
        <taxon>Ecdysozoa</taxon>
        <taxon>Arthropoda</taxon>
        <taxon>Hexapoda</taxon>
        <taxon>Insecta</taxon>
        <taxon>Pterygota</taxon>
        <taxon>Neoptera</taxon>
        <taxon>Endopterygota</taxon>
        <taxon>Lepidoptera</taxon>
        <taxon>Glossata</taxon>
        <taxon>Ditrysia</taxon>
        <taxon>Papilionoidea</taxon>
        <taxon>Nymphalidae</taxon>
        <taxon>Heliconiinae</taxon>
        <taxon>Argynnini</taxon>
        <taxon>Brenthis</taxon>
    </lineage>
</organism>
<evidence type="ECO:0000313" key="2">
    <source>
        <dbReference type="EMBL" id="CAH0722648.1"/>
    </source>
</evidence>
<name>A0A8J9VJ88_9NEOP</name>
<dbReference type="OrthoDB" id="7481457at2759"/>
<accession>A0A8J9VJ88</accession>
<dbReference type="AlphaFoldDB" id="A0A8J9VJ88"/>
<feature type="non-terminal residue" evidence="2">
    <location>
        <position position="94"/>
    </location>
</feature>
<dbReference type="Proteomes" id="UP000838878">
    <property type="component" value="Chromosome 3"/>
</dbReference>
<sequence length="94" mass="10047">MSAGVGWDREAASQSARAYPAASSLRRRLSCVGAGPCERYSVKPIPGPAIVARCKEAATVNPCAQGGEWRRARARWPLRPADSMRAAARRPAPT</sequence>
<protein>
    <submittedName>
        <fullName evidence="2">Uncharacterized protein</fullName>
    </submittedName>
</protein>
<reference evidence="2" key="1">
    <citation type="submission" date="2021-12" db="EMBL/GenBank/DDBJ databases">
        <authorList>
            <person name="Martin H S."/>
        </authorList>
    </citation>
    <scope>NUCLEOTIDE SEQUENCE</scope>
</reference>
<feature type="compositionally biased region" description="Low complexity" evidence="1">
    <location>
        <begin position="12"/>
        <end position="24"/>
    </location>
</feature>
<evidence type="ECO:0000313" key="3">
    <source>
        <dbReference type="Proteomes" id="UP000838878"/>
    </source>
</evidence>
<proteinExistence type="predicted"/>
<keyword evidence="3" id="KW-1185">Reference proteome</keyword>
<dbReference type="EMBL" id="OV170223">
    <property type="protein sequence ID" value="CAH0722648.1"/>
    <property type="molecule type" value="Genomic_DNA"/>
</dbReference>